<evidence type="ECO:0000259" key="1">
    <source>
        <dbReference type="Pfam" id="PF05050"/>
    </source>
</evidence>
<feature type="domain" description="Methyltransferase FkbM" evidence="1">
    <location>
        <begin position="61"/>
        <end position="180"/>
    </location>
</feature>
<dbReference type="AlphaFoldDB" id="A0A1V0USR4"/>
<dbReference type="EMBL" id="CP020557">
    <property type="protein sequence ID" value="ARF68323.1"/>
    <property type="molecule type" value="Genomic_DNA"/>
</dbReference>
<dbReference type="PANTHER" id="PTHR34203:SF15">
    <property type="entry name" value="SLL1173 PROTEIN"/>
    <property type="match status" value="1"/>
</dbReference>
<dbReference type="Gene3D" id="3.40.50.150">
    <property type="entry name" value="Vaccinia Virus protein VP39"/>
    <property type="match status" value="1"/>
</dbReference>
<keyword evidence="2" id="KW-0489">Methyltransferase</keyword>
<gene>
    <name evidence="2" type="ORF">B7C51_11655</name>
</gene>
<dbReference type="Pfam" id="PF05050">
    <property type="entry name" value="Methyltransf_21"/>
    <property type="match status" value="1"/>
</dbReference>
<dbReference type="InterPro" id="IPR006342">
    <property type="entry name" value="FkbM_mtfrase"/>
</dbReference>
<accession>A0A1V0USR4</accession>
<dbReference type="NCBIfam" id="TIGR01444">
    <property type="entry name" value="fkbM_fam"/>
    <property type="match status" value="1"/>
</dbReference>
<dbReference type="InterPro" id="IPR052514">
    <property type="entry name" value="SAM-dependent_MTase"/>
</dbReference>
<dbReference type="RefSeq" id="WP_024092976.1">
    <property type="nucleotide sequence ID" value="NZ_CP020557.1"/>
</dbReference>
<keyword evidence="2" id="KW-0808">Transferase</keyword>
<name>A0A1V0USR4_9BACL</name>
<dbReference type="InterPro" id="IPR029063">
    <property type="entry name" value="SAM-dependent_MTases_sf"/>
</dbReference>
<dbReference type="PANTHER" id="PTHR34203">
    <property type="entry name" value="METHYLTRANSFERASE, FKBM FAMILY PROTEIN"/>
    <property type="match status" value="1"/>
</dbReference>
<reference evidence="2 3" key="1">
    <citation type="submission" date="2017-03" db="EMBL/GenBank/DDBJ databases">
        <title>Paenibacillus larvae genome sequencing.</title>
        <authorList>
            <person name="Dingman D.W."/>
        </authorList>
    </citation>
    <scope>NUCLEOTIDE SEQUENCE [LARGE SCALE GENOMIC DNA]</scope>
    <source>
        <strain evidence="2 3">SAG 10367</strain>
    </source>
</reference>
<dbReference type="GO" id="GO:0008168">
    <property type="term" value="F:methyltransferase activity"/>
    <property type="evidence" value="ECO:0007669"/>
    <property type="project" value="UniProtKB-KW"/>
</dbReference>
<protein>
    <submittedName>
        <fullName evidence="2">Methyltransferase FkbM</fullName>
    </submittedName>
</protein>
<organism evidence="2 3">
    <name type="scientific">Paenibacillus larvae subsp. pulvifaciens</name>
    <dbReference type="NCBI Taxonomy" id="1477"/>
    <lineage>
        <taxon>Bacteria</taxon>
        <taxon>Bacillati</taxon>
        <taxon>Bacillota</taxon>
        <taxon>Bacilli</taxon>
        <taxon>Bacillales</taxon>
        <taxon>Paenibacillaceae</taxon>
        <taxon>Paenibacillus</taxon>
    </lineage>
</organism>
<dbReference type="Proteomes" id="UP000192727">
    <property type="component" value="Chromosome"/>
</dbReference>
<dbReference type="SUPFAM" id="SSF53335">
    <property type="entry name" value="S-adenosyl-L-methionine-dependent methyltransferases"/>
    <property type="match status" value="1"/>
</dbReference>
<evidence type="ECO:0000313" key="2">
    <source>
        <dbReference type="EMBL" id="ARF68323.1"/>
    </source>
</evidence>
<sequence>MNHLPLYVGNHTILTKLSNGPRIFLDTRDPVCLEIAVTGLWEDHVTQVFLSTVKNGMTVLDIGAHCGYYSMLAGMLVGQSGAVHAFEPNPFYHKNMLKSIGYNGFKDRVHLNRLAASNTRGEMKLRAFGEGGASIFFPGAESLNGVTETTVPVGLISDYLPSLKVDVIKIDIDGGEPLIMDNLMQIINTNGSMTVFLEYCPLIYGGYPPESVLRPFVETGFSFHIIQRNFEVKPTNADFLADYGELEHIDLMLVR</sequence>
<dbReference type="GO" id="GO:0032259">
    <property type="term" value="P:methylation"/>
    <property type="evidence" value="ECO:0007669"/>
    <property type="project" value="UniProtKB-KW"/>
</dbReference>
<evidence type="ECO:0000313" key="3">
    <source>
        <dbReference type="Proteomes" id="UP000192727"/>
    </source>
</evidence>
<proteinExistence type="predicted"/>